<accession>A0A1H4IL30</accession>
<protein>
    <submittedName>
        <fullName evidence="3">Uncharacterized OB-fold protein, contains Zn-ribbon domain</fullName>
    </submittedName>
</protein>
<dbReference type="InterPro" id="IPR022002">
    <property type="entry name" value="ChsH2_Znr"/>
</dbReference>
<dbReference type="OrthoDB" id="3212161at2"/>
<dbReference type="RefSeq" id="WP_073362255.1">
    <property type="nucleotide sequence ID" value="NZ_FNTL01000002.1"/>
</dbReference>
<dbReference type="Pfam" id="PF01796">
    <property type="entry name" value="OB_ChsH2_C"/>
    <property type="match status" value="1"/>
</dbReference>
<dbReference type="PANTHER" id="PTHR34075">
    <property type="entry name" value="BLR3430 PROTEIN"/>
    <property type="match status" value="1"/>
</dbReference>
<evidence type="ECO:0000259" key="1">
    <source>
        <dbReference type="Pfam" id="PF01796"/>
    </source>
</evidence>
<dbReference type="Proteomes" id="UP000183407">
    <property type="component" value="Unassembled WGS sequence"/>
</dbReference>
<feature type="domain" description="ChsH2 C-terminal OB-fold" evidence="1">
    <location>
        <begin position="53"/>
        <end position="114"/>
    </location>
</feature>
<dbReference type="EMBL" id="FNTL01000002">
    <property type="protein sequence ID" value="SEB34757.1"/>
    <property type="molecule type" value="Genomic_DNA"/>
</dbReference>
<dbReference type="SUPFAM" id="SSF50249">
    <property type="entry name" value="Nucleic acid-binding proteins"/>
    <property type="match status" value="1"/>
</dbReference>
<evidence type="ECO:0000313" key="4">
    <source>
        <dbReference type="Proteomes" id="UP000183407"/>
    </source>
</evidence>
<sequence>MTVTTAKIPMVGYLVLDDEPHLVAQRCVACGALFFDRRNGCARCSATEFESHPVANTGYIRSYTIVHRAAPKVPAPYVSAVVELDGGGVIKANLVDVRPDPDAVNIGGRVRLTTFVAGVDDDGTEAVAFGYIQEQ</sequence>
<dbReference type="PANTHER" id="PTHR34075:SF5">
    <property type="entry name" value="BLR3430 PROTEIN"/>
    <property type="match status" value="1"/>
</dbReference>
<name>A0A1H4IL30_RHOJO</name>
<gene>
    <name evidence="3" type="ORF">SAMN04490220_0187</name>
</gene>
<dbReference type="InterPro" id="IPR052513">
    <property type="entry name" value="Thioester_dehydratase-like"/>
</dbReference>
<evidence type="ECO:0000259" key="2">
    <source>
        <dbReference type="Pfam" id="PF12172"/>
    </source>
</evidence>
<dbReference type="AlphaFoldDB" id="A0A1H4IL30"/>
<dbReference type="InterPro" id="IPR012340">
    <property type="entry name" value="NA-bd_OB-fold"/>
</dbReference>
<dbReference type="InterPro" id="IPR002878">
    <property type="entry name" value="ChsH2_C"/>
</dbReference>
<organism evidence="3 4">
    <name type="scientific">Rhodococcus jostii</name>
    <dbReference type="NCBI Taxonomy" id="132919"/>
    <lineage>
        <taxon>Bacteria</taxon>
        <taxon>Bacillati</taxon>
        <taxon>Actinomycetota</taxon>
        <taxon>Actinomycetes</taxon>
        <taxon>Mycobacteriales</taxon>
        <taxon>Nocardiaceae</taxon>
        <taxon>Rhodococcus</taxon>
    </lineage>
</organism>
<evidence type="ECO:0000313" key="3">
    <source>
        <dbReference type="EMBL" id="SEB34757.1"/>
    </source>
</evidence>
<reference evidence="4" key="1">
    <citation type="submission" date="2016-10" db="EMBL/GenBank/DDBJ databases">
        <authorList>
            <person name="Varghese N."/>
        </authorList>
    </citation>
    <scope>NUCLEOTIDE SEQUENCE [LARGE SCALE GENOMIC DNA]</scope>
    <source>
        <strain evidence="4">DSM 44719</strain>
    </source>
</reference>
<dbReference type="Pfam" id="PF12172">
    <property type="entry name" value="zf-ChsH2"/>
    <property type="match status" value="1"/>
</dbReference>
<feature type="domain" description="ChsH2 rubredoxin-like zinc ribbon" evidence="2">
    <location>
        <begin position="18"/>
        <end position="50"/>
    </location>
</feature>
<proteinExistence type="predicted"/>